<gene>
    <name evidence="1" type="ORF">POCULU_LOCUS2144</name>
</gene>
<reference evidence="1" key="1">
    <citation type="submission" date="2021-06" db="EMBL/GenBank/DDBJ databases">
        <authorList>
            <person name="Kallberg Y."/>
            <person name="Tangrot J."/>
            <person name="Rosling A."/>
        </authorList>
    </citation>
    <scope>NUCLEOTIDE SEQUENCE</scope>
    <source>
        <strain evidence="1">IA702</strain>
    </source>
</reference>
<keyword evidence="2" id="KW-1185">Reference proteome</keyword>
<evidence type="ECO:0000313" key="2">
    <source>
        <dbReference type="Proteomes" id="UP000789572"/>
    </source>
</evidence>
<dbReference type="Proteomes" id="UP000789572">
    <property type="component" value="Unassembled WGS sequence"/>
</dbReference>
<comment type="caution">
    <text evidence="1">The sequence shown here is derived from an EMBL/GenBank/DDBJ whole genome shotgun (WGS) entry which is preliminary data.</text>
</comment>
<protein>
    <submittedName>
        <fullName evidence="1">10532_t:CDS:1</fullName>
    </submittedName>
</protein>
<dbReference type="EMBL" id="CAJVPJ010000187">
    <property type="protein sequence ID" value="CAG8492380.1"/>
    <property type="molecule type" value="Genomic_DNA"/>
</dbReference>
<accession>A0A9N8ZGT8</accession>
<evidence type="ECO:0000313" key="1">
    <source>
        <dbReference type="EMBL" id="CAG8492380.1"/>
    </source>
</evidence>
<sequence length="182" mass="20871">MIKTKTRKLRKYLRRIFARLNFRKHQRRQTSFSSISLEVSVHNPDTGQSPTSNKRPNCVDIRRRNSIIPLAKPHNSDASRSKLSIHTKPETTQLFGSSTLKRAWRRPPSPPSYMLVVPDPADVFIPVIKLTPVQCSCGCSAQHGYSPTDVQEINTNFLDPYFQVRKQRNATRKTRSNDGIQQ</sequence>
<dbReference type="AlphaFoldDB" id="A0A9N8ZGT8"/>
<dbReference type="OrthoDB" id="10485410at2759"/>
<proteinExistence type="predicted"/>
<name>A0A9N8ZGT8_9GLOM</name>
<organism evidence="1 2">
    <name type="scientific">Paraglomus occultum</name>
    <dbReference type="NCBI Taxonomy" id="144539"/>
    <lineage>
        <taxon>Eukaryota</taxon>
        <taxon>Fungi</taxon>
        <taxon>Fungi incertae sedis</taxon>
        <taxon>Mucoromycota</taxon>
        <taxon>Glomeromycotina</taxon>
        <taxon>Glomeromycetes</taxon>
        <taxon>Paraglomerales</taxon>
        <taxon>Paraglomeraceae</taxon>
        <taxon>Paraglomus</taxon>
    </lineage>
</organism>